<keyword evidence="2" id="KW-1185">Reference proteome</keyword>
<proteinExistence type="predicted"/>
<gene>
    <name evidence="1" type="ORF">D9V41_13590</name>
</gene>
<evidence type="ECO:0000313" key="2">
    <source>
        <dbReference type="Proteomes" id="UP000282515"/>
    </source>
</evidence>
<dbReference type="EMBL" id="RDBF01000011">
    <property type="protein sequence ID" value="RLV55113.1"/>
    <property type="molecule type" value="Genomic_DNA"/>
</dbReference>
<accession>A0A3L8PK72</accession>
<comment type="caution">
    <text evidence="1">The sequence shown here is derived from an EMBL/GenBank/DDBJ whole genome shotgun (WGS) entry which is preliminary data.</text>
</comment>
<protein>
    <submittedName>
        <fullName evidence="1">Uncharacterized protein</fullName>
    </submittedName>
</protein>
<organism evidence="1 2">
    <name type="scientific">Aeromicrobium phragmitis</name>
    <dbReference type="NCBI Taxonomy" id="2478914"/>
    <lineage>
        <taxon>Bacteria</taxon>
        <taxon>Bacillati</taxon>
        <taxon>Actinomycetota</taxon>
        <taxon>Actinomycetes</taxon>
        <taxon>Propionibacteriales</taxon>
        <taxon>Nocardioidaceae</taxon>
        <taxon>Aeromicrobium</taxon>
    </lineage>
</organism>
<name>A0A3L8PK72_9ACTN</name>
<dbReference type="AlphaFoldDB" id="A0A3L8PK72"/>
<sequence length="79" mass="9108">MDPARDLMLGPPVRLGDHRPYRREREVALLRLDLPLNPSAFGVEEVEHRIRCSVRARSACRSPMKVSRWSLVSPIMFPI</sequence>
<dbReference type="Proteomes" id="UP000282515">
    <property type="component" value="Unassembled WGS sequence"/>
</dbReference>
<evidence type="ECO:0000313" key="1">
    <source>
        <dbReference type="EMBL" id="RLV55113.1"/>
    </source>
</evidence>
<reference evidence="1 2" key="1">
    <citation type="submission" date="2018-10" db="EMBL/GenBank/DDBJ databases">
        <title>Aeromicrobium sp. 9W16Y-2 whole genome shotgun sequence.</title>
        <authorList>
            <person name="Li F."/>
        </authorList>
    </citation>
    <scope>NUCLEOTIDE SEQUENCE [LARGE SCALE GENOMIC DNA]</scope>
    <source>
        <strain evidence="1 2">9W16Y-2</strain>
    </source>
</reference>